<evidence type="ECO:0000313" key="4">
    <source>
        <dbReference type="EMBL" id="MBK8524073.1"/>
    </source>
</evidence>
<dbReference type="PIRSF" id="PIRSF003230">
    <property type="entry name" value="YbgC"/>
    <property type="match status" value="1"/>
</dbReference>
<dbReference type="PROSITE" id="PS01328">
    <property type="entry name" value="4HBCOA_THIOESTERASE"/>
    <property type="match status" value="1"/>
</dbReference>
<reference evidence="4" key="1">
    <citation type="submission" date="2020-10" db="EMBL/GenBank/DDBJ databases">
        <title>Connecting structure to function with the recovery of over 1000 high-quality activated sludge metagenome-assembled genomes encoding full-length rRNA genes using long-read sequencing.</title>
        <authorList>
            <person name="Singleton C.M."/>
            <person name="Petriglieri F."/>
            <person name="Kristensen J.M."/>
            <person name="Kirkegaard R.H."/>
            <person name="Michaelsen T.Y."/>
            <person name="Andersen M.H."/>
            <person name="Karst S.M."/>
            <person name="Dueholm M.S."/>
            <person name="Nielsen P.H."/>
            <person name="Albertsen M."/>
        </authorList>
    </citation>
    <scope>NUCLEOTIDE SEQUENCE</scope>
    <source>
        <strain evidence="4">Hirt_18-Q3-R61-65_BATAC.395</strain>
    </source>
</reference>
<comment type="caution">
    <text evidence="4">The sequence shown here is derived from an EMBL/GenBank/DDBJ whole genome shotgun (WGS) entry which is preliminary data.</text>
</comment>
<evidence type="ECO:0000256" key="1">
    <source>
        <dbReference type="ARBA" id="ARBA00005953"/>
    </source>
</evidence>
<name>A0A9D7K0L9_9PROT</name>
<dbReference type="PANTHER" id="PTHR31793:SF37">
    <property type="entry name" value="ACYL-COA THIOESTER HYDROLASE YBGC"/>
    <property type="match status" value="1"/>
</dbReference>
<evidence type="ECO:0000313" key="5">
    <source>
        <dbReference type="Proteomes" id="UP000886689"/>
    </source>
</evidence>
<organism evidence="4 5">
    <name type="scientific">Candidatus Proximibacter danicus</name>
    <dbReference type="NCBI Taxonomy" id="2954365"/>
    <lineage>
        <taxon>Bacteria</taxon>
        <taxon>Pseudomonadati</taxon>
        <taxon>Pseudomonadota</taxon>
        <taxon>Betaproteobacteria</taxon>
        <taxon>Candidatus Proximibacter</taxon>
    </lineage>
</organism>
<gene>
    <name evidence="4" type="ORF">IPL58_08035</name>
</gene>
<dbReference type="AlphaFoldDB" id="A0A9D7K0L9"/>
<dbReference type="InterPro" id="IPR050563">
    <property type="entry name" value="4-hydroxybenzoyl-CoA_TE"/>
</dbReference>
<dbReference type="FunFam" id="3.10.129.10:FF:000004">
    <property type="entry name" value="Tol-pal system-associated acyl-CoA thioesterase"/>
    <property type="match status" value="1"/>
</dbReference>
<dbReference type="NCBIfam" id="TIGR00051">
    <property type="entry name" value="YbgC/FadM family acyl-CoA thioesterase"/>
    <property type="match status" value="1"/>
</dbReference>
<dbReference type="InterPro" id="IPR006684">
    <property type="entry name" value="YbgC/YbaW"/>
</dbReference>
<dbReference type="GO" id="GO:0047617">
    <property type="term" value="F:fatty acyl-CoA hydrolase activity"/>
    <property type="evidence" value="ECO:0007669"/>
    <property type="project" value="TreeGrafter"/>
</dbReference>
<feature type="domain" description="Thioesterase" evidence="3">
    <location>
        <begin position="28"/>
        <end position="110"/>
    </location>
</feature>
<accession>A0A9D7K0L9</accession>
<dbReference type="Proteomes" id="UP000886689">
    <property type="component" value="Unassembled WGS sequence"/>
</dbReference>
<dbReference type="InterPro" id="IPR029069">
    <property type="entry name" value="HotDog_dom_sf"/>
</dbReference>
<evidence type="ECO:0000256" key="2">
    <source>
        <dbReference type="ARBA" id="ARBA00022801"/>
    </source>
</evidence>
<dbReference type="InterPro" id="IPR006683">
    <property type="entry name" value="Thioestr_dom"/>
</dbReference>
<dbReference type="CDD" id="cd00586">
    <property type="entry name" value="4HBT"/>
    <property type="match status" value="1"/>
</dbReference>
<dbReference type="EMBL" id="JADJUC010000006">
    <property type="protein sequence ID" value="MBK8524073.1"/>
    <property type="molecule type" value="Genomic_DNA"/>
</dbReference>
<dbReference type="SUPFAM" id="SSF54637">
    <property type="entry name" value="Thioesterase/thiol ester dehydrase-isomerase"/>
    <property type="match status" value="1"/>
</dbReference>
<dbReference type="InterPro" id="IPR008272">
    <property type="entry name" value="HB-CoA_thioesterase_AS"/>
</dbReference>
<proteinExistence type="inferred from homology"/>
<keyword evidence="2" id="KW-0378">Hydrolase</keyword>
<dbReference type="Gene3D" id="3.10.129.10">
    <property type="entry name" value="Hotdog Thioesterase"/>
    <property type="match status" value="1"/>
</dbReference>
<protein>
    <submittedName>
        <fullName evidence="4">Tol-pal system-associated acyl-CoA thioesterase</fullName>
    </submittedName>
</protein>
<comment type="similarity">
    <text evidence="1">Belongs to the 4-hydroxybenzoyl-CoA thioesterase family.</text>
</comment>
<dbReference type="Pfam" id="PF03061">
    <property type="entry name" value="4HBT"/>
    <property type="match status" value="1"/>
</dbReference>
<dbReference type="PANTHER" id="PTHR31793">
    <property type="entry name" value="4-HYDROXYBENZOYL-COA THIOESTERASE FAMILY MEMBER"/>
    <property type="match status" value="1"/>
</dbReference>
<sequence>MSPTHKHEQKPNAFTIPIRIYYAETDAGGVVYHSKYLDLFERCRTEWLRQLGHEQRDLIRDHNLVFVVRNINIDYLKPGRLDDLLHIGLEVQKLGRSQIIFGQHARRENPDIAGGWEELATATVQIVCVDFAKMKSAPIPDWLRAKLESLQ</sequence>
<evidence type="ECO:0000259" key="3">
    <source>
        <dbReference type="Pfam" id="PF03061"/>
    </source>
</evidence>